<dbReference type="Proteomes" id="UP000245390">
    <property type="component" value="Unassembled WGS sequence"/>
</dbReference>
<gene>
    <name evidence="1" type="ORF">C8D95_103307</name>
</gene>
<name>A0A316G7X5_9RHOB</name>
<dbReference type="Gene3D" id="1.20.910.10">
    <property type="entry name" value="Heme oxygenase-like"/>
    <property type="match status" value="1"/>
</dbReference>
<comment type="caution">
    <text evidence="1">The sequence shown here is derived from an EMBL/GenBank/DDBJ whole genome shotgun (WGS) entry which is preliminary data.</text>
</comment>
<keyword evidence="2" id="KW-1185">Reference proteome</keyword>
<evidence type="ECO:0000313" key="1">
    <source>
        <dbReference type="EMBL" id="PWK57069.1"/>
    </source>
</evidence>
<evidence type="ECO:0000313" key="2">
    <source>
        <dbReference type="Proteomes" id="UP000245390"/>
    </source>
</evidence>
<sequence length="188" mass="20555">MHFDTDLAARVTPEGKSRGFRHVLRQETRGLHDDAEAAFSWFEADPAGTMSRFLSAHASAVRHLFPALAAHRSRRVRGASSRLKAALEKDCARRNLEPLKLAMPRCDEPLAAAYVVLGSRLGVEAMRRNWAMPSPLPAYMDRIDVRGAWSASCAALDGIDPGSARARDILQATVVAFRSFQTSALGQA</sequence>
<proteinExistence type="predicted"/>
<organism evidence="1 2">
    <name type="scientific">Silicimonas algicola</name>
    <dbReference type="NCBI Taxonomy" id="1826607"/>
    <lineage>
        <taxon>Bacteria</taxon>
        <taxon>Pseudomonadati</taxon>
        <taxon>Pseudomonadota</taxon>
        <taxon>Alphaproteobacteria</taxon>
        <taxon>Rhodobacterales</taxon>
        <taxon>Paracoccaceae</taxon>
    </lineage>
</organism>
<accession>A0A316G7X5</accession>
<dbReference type="SUPFAM" id="SSF48613">
    <property type="entry name" value="Heme oxygenase-like"/>
    <property type="match status" value="1"/>
</dbReference>
<evidence type="ECO:0008006" key="3">
    <source>
        <dbReference type="Google" id="ProtNLM"/>
    </source>
</evidence>
<dbReference type="EMBL" id="QGGV01000003">
    <property type="protein sequence ID" value="PWK57069.1"/>
    <property type="molecule type" value="Genomic_DNA"/>
</dbReference>
<dbReference type="AlphaFoldDB" id="A0A316G7X5"/>
<protein>
    <recommendedName>
        <fullName evidence="3">Heme oxygenase</fullName>
    </recommendedName>
</protein>
<reference evidence="1 2" key="1">
    <citation type="submission" date="2018-05" db="EMBL/GenBank/DDBJ databases">
        <title>Genomic Encyclopedia of Type Strains, Phase IV (KMG-IV): sequencing the most valuable type-strain genomes for metagenomic binning, comparative biology and taxonomic classification.</title>
        <authorList>
            <person name="Goeker M."/>
        </authorList>
    </citation>
    <scope>NUCLEOTIDE SEQUENCE [LARGE SCALE GENOMIC DNA]</scope>
    <source>
        <strain evidence="1 2">DSM 103371</strain>
    </source>
</reference>
<dbReference type="InterPro" id="IPR016084">
    <property type="entry name" value="Haem_Oase-like_multi-hlx"/>
</dbReference>